<dbReference type="EMBL" id="KI545873">
    <property type="protein sequence ID" value="EST06047.1"/>
    <property type="molecule type" value="Genomic_DNA"/>
</dbReference>
<proteinExistence type="predicted"/>
<feature type="compositionally biased region" description="Polar residues" evidence="1">
    <location>
        <begin position="72"/>
        <end position="103"/>
    </location>
</feature>
<reference evidence="3" key="1">
    <citation type="journal article" date="2013" name="Genome Announc.">
        <title>Draft genome sequence of Pseudozyma brasiliensis sp. nov. strain GHG001, a high producer of endo-1,4-xylanase isolated from an insect pest of sugarcane.</title>
        <authorList>
            <person name="Oliveira J.V.D.C."/>
            <person name="dos Santos R.A.C."/>
            <person name="Borges T.A."/>
            <person name="Riano-Pachon D.M."/>
            <person name="Goldman G.H."/>
        </authorList>
    </citation>
    <scope>NUCLEOTIDE SEQUENCE [LARGE SCALE GENOMIC DNA]</scope>
    <source>
        <strain evidence="3">GHG001</strain>
    </source>
</reference>
<dbReference type="STRING" id="1365824.V5GJD3"/>
<sequence>MDSDPFAVWDDPAPASISTTGTSTTKIAETSSDDQAIKENVRLSLEYEDEDPGWGAPSGSASRANSPEKSRKQPSLSRTPSAIQQVSESEAPEETTTLASQNGADRDAVDQLEEDAPVATIVATQETDPADVSEAEGTQAAVDATHPDPAANDDDMDAFEESRQEQAEHIEDGVSPDEFDQKITIAEAPVAAGKDDDGFDDFDEPAAAQQGASANDDFGDFDDFETGDAQNDADFGDDDFGDDSFDQPADSITPVAPTEPTPAPAPVAARTWAPLDVTSKSNRNDLADSVKSLFPLSAAAEQHLSNVGLRQVEGPSQVLVSGESRQLWIDLKSFPSMQPIDWVRSRTRRDYLISMGVPVNLDEIHSSFASGSGGSRQMPTLKLKWICVEP</sequence>
<organism evidence="2 3">
    <name type="scientific">Kalmanozyma brasiliensis (strain GHG001)</name>
    <name type="common">Yeast</name>
    <name type="synonym">Pseudozyma brasiliensis</name>
    <dbReference type="NCBI Taxonomy" id="1365824"/>
    <lineage>
        <taxon>Eukaryota</taxon>
        <taxon>Fungi</taxon>
        <taxon>Dikarya</taxon>
        <taxon>Basidiomycota</taxon>
        <taxon>Ustilaginomycotina</taxon>
        <taxon>Ustilaginomycetes</taxon>
        <taxon>Ustilaginales</taxon>
        <taxon>Ustilaginaceae</taxon>
        <taxon>Kalmanozyma</taxon>
    </lineage>
</organism>
<feature type="compositionally biased region" description="Acidic residues" evidence="1">
    <location>
        <begin position="217"/>
        <end position="226"/>
    </location>
</feature>
<keyword evidence="3" id="KW-1185">Reference proteome</keyword>
<dbReference type="PANTHER" id="PTHR38698">
    <property type="entry name" value="EXPRESSED PROTEIN"/>
    <property type="match status" value="1"/>
</dbReference>
<dbReference type="AlphaFoldDB" id="V5GJD3"/>
<dbReference type="eggNOG" id="ENOG502RZVD">
    <property type="taxonomic scope" value="Eukaryota"/>
</dbReference>
<feature type="compositionally biased region" description="Acidic residues" evidence="1">
    <location>
        <begin position="234"/>
        <end position="245"/>
    </location>
</feature>
<feature type="compositionally biased region" description="Low complexity" evidence="1">
    <location>
        <begin position="246"/>
        <end position="256"/>
    </location>
</feature>
<dbReference type="InterPro" id="IPR031355">
    <property type="entry name" value="YBL010C/LAA2-like"/>
</dbReference>
<name>V5GJD3_KALBG</name>
<dbReference type="HOGENOM" id="CLU_708093_0_0_1"/>
<dbReference type="OMA" id="LKWICVE"/>
<dbReference type="OrthoDB" id="5378975at2759"/>
<evidence type="ECO:0000313" key="3">
    <source>
        <dbReference type="Proteomes" id="UP000019377"/>
    </source>
</evidence>
<protein>
    <submittedName>
        <fullName evidence="2">Uncharacterized protein</fullName>
    </submittedName>
</protein>
<accession>V5GJD3</accession>
<evidence type="ECO:0000256" key="1">
    <source>
        <dbReference type="SAM" id="MobiDB-lite"/>
    </source>
</evidence>
<gene>
    <name evidence="2" type="ORF">PSEUBRA_SCAF3g03594</name>
</gene>
<feature type="region of interest" description="Disordered" evidence="1">
    <location>
        <begin position="1"/>
        <end position="267"/>
    </location>
</feature>
<feature type="compositionally biased region" description="Basic and acidic residues" evidence="1">
    <location>
        <begin position="160"/>
        <end position="172"/>
    </location>
</feature>
<dbReference type="Pfam" id="PF17104">
    <property type="entry name" value="YBL010C_LAA2"/>
    <property type="match status" value="1"/>
</dbReference>
<feature type="compositionally biased region" description="Low complexity" evidence="1">
    <location>
        <begin position="205"/>
        <end position="216"/>
    </location>
</feature>
<feature type="compositionally biased region" description="Low complexity" evidence="1">
    <location>
        <begin position="15"/>
        <end position="30"/>
    </location>
</feature>
<dbReference type="Proteomes" id="UP000019377">
    <property type="component" value="Unassembled WGS sequence"/>
</dbReference>
<dbReference type="PANTHER" id="PTHR38698:SF1">
    <property type="entry name" value="FUNGAL PROTEIN"/>
    <property type="match status" value="1"/>
</dbReference>
<evidence type="ECO:0000313" key="2">
    <source>
        <dbReference type="EMBL" id="EST06047.1"/>
    </source>
</evidence>